<proteinExistence type="predicted"/>
<protein>
    <submittedName>
        <fullName evidence="1">Uncharacterized protein</fullName>
    </submittedName>
</protein>
<dbReference type="EMBL" id="GGEC01067608">
    <property type="protein sequence ID" value="MBX48092.1"/>
    <property type="molecule type" value="Transcribed_RNA"/>
</dbReference>
<accession>A0A2P2P076</accession>
<name>A0A2P2P076_RHIMU</name>
<evidence type="ECO:0000313" key="1">
    <source>
        <dbReference type="EMBL" id="MBX48092.1"/>
    </source>
</evidence>
<reference evidence="1" key="1">
    <citation type="submission" date="2018-02" db="EMBL/GenBank/DDBJ databases">
        <title>Rhizophora mucronata_Transcriptome.</title>
        <authorList>
            <person name="Meera S.P."/>
            <person name="Sreeshan A."/>
            <person name="Augustine A."/>
        </authorList>
    </citation>
    <scope>NUCLEOTIDE SEQUENCE</scope>
    <source>
        <tissue evidence="1">Leaf</tissue>
    </source>
</reference>
<organism evidence="1">
    <name type="scientific">Rhizophora mucronata</name>
    <name type="common">Asiatic mangrove</name>
    <dbReference type="NCBI Taxonomy" id="61149"/>
    <lineage>
        <taxon>Eukaryota</taxon>
        <taxon>Viridiplantae</taxon>
        <taxon>Streptophyta</taxon>
        <taxon>Embryophyta</taxon>
        <taxon>Tracheophyta</taxon>
        <taxon>Spermatophyta</taxon>
        <taxon>Magnoliopsida</taxon>
        <taxon>eudicotyledons</taxon>
        <taxon>Gunneridae</taxon>
        <taxon>Pentapetalae</taxon>
        <taxon>rosids</taxon>
        <taxon>fabids</taxon>
        <taxon>Malpighiales</taxon>
        <taxon>Rhizophoraceae</taxon>
        <taxon>Rhizophora</taxon>
    </lineage>
</organism>
<sequence>MDDTCCLFNIILKDL</sequence>